<evidence type="ECO:0000313" key="4">
    <source>
        <dbReference type="Proteomes" id="UP001283341"/>
    </source>
</evidence>
<dbReference type="EMBL" id="JAUEDM010000001">
    <property type="protein sequence ID" value="KAK3330555.1"/>
    <property type="molecule type" value="Genomic_DNA"/>
</dbReference>
<dbReference type="InterPro" id="IPR002466">
    <property type="entry name" value="A_deamin"/>
</dbReference>
<keyword evidence="4" id="KW-1185">Reference proteome</keyword>
<comment type="caution">
    <text evidence="3">The sequence shown here is derived from an EMBL/GenBank/DDBJ whole genome shotgun (WGS) entry which is preliminary data.</text>
</comment>
<accession>A0AAE0IT28</accession>
<dbReference type="InterPro" id="IPR042935">
    <property type="entry name" value="Tad1"/>
</dbReference>
<feature type="compositionally biased region" description="Basic and acidic residues" evidence="1">
    <location>
        <begin position="287"/>
        <end position="298"/>
    </location>
</feature>
<protein>
    <submittedName>
        <fullName evidence="3">Adenosine deaminase/editase</fullName>
    </submittedName>
</protein>
<dbReference type="PANTHER" id="PTHR47803:SF1">
    <property type="entry name" value="TRNA-SPECIFIC ADENOSINE DEAMINASE 1"/>
    <property type="match status" value="1"/>
</dbReference>
<name>A0AAE0IT28_9PEZI</name>
<dbReference type="PROSITE" id="PS50141">
    <property type="entry name" value="A_DEAMIN_EDITASE"/>
    <property type="match status" value="1"/>
</dbReference>
<proteinExistence type="predicted"/>
<evidence type="ECO:0000256" key="1">
    <source>
        <dbReference type="SAM" id="MobiDB-lite"/>
    </source>
</evidence>
<dbReference type="GO" id="GO:0003723">
    <property type="term" value="F:RNA binding"/>
    <property type="evidence" value="ECO:0007669"/>
    <property type="project" value="InterPro"/>
</dbReference>
<dbReference type="Proteomes" id="UP001283341">
    <property type="component" value="Unassembled WGS sequence"/>
</dbReference>
<feature type="compositionally biased region" description="Low complexity" evidence="1">
    <location>
        <begin position="273"/>
        <end position="285"/>
    </location>
</feature>
<gene>
    <name evidence="3" type="ORF">B0H66DRAFT_67346</name>
</gene>
<feature type="region of interest" description="Disordered" evidence="1">
    <location>
        <begin position="273"/>
        <end position="298"/>
    </location>
</feature>
<evidence type="ECO:0000259" key="2">
    <source>
        <dbReference type="PROSITE" id="PS50141"/>
    </source>
</evidence>
<organism evidence="3 4">
    <name type="scientific">Apodospora peruviana</name>
    <dbReference type="NCBI Taxonomy" id="516989"/>
    <lineage>
        <taxon>Eukaryota</taxon>
        <taxon>Fungi</taxon>
        <taxon>Dikarya</taxon>
        <taxon>Ascomycota</taxon>
        <taxon>Pezizomycotina</taxon>
        <taxon>Sordariomycetes</taxon>
        <taxon>Sordariomycetidae</taxon>
        <taxon>Sordariales</taxon>
        <taxon>Lasiosphaeriaceae</taxon>
        <taxon>Apodospora</taxon>
    </lineage>
</organism>
<dbReference type="GO" id="GO:0043829">
    <property type="term" value="F:tRNA-specific adenosine-37 deaminase activity"/>
    <property type="evidence" value="ECO:0007669"/>
    <property type="project" value="TreeGrafter"/>
</dbReference>
<dbReference type="AlphaFoldDB" id="A0AAE0IT28"/>
<reference evidence="3" key="1">
    <citation type="journal article" date="2023" name="Mol. Phylogenet. Evol.">
        <title>Genome-scale phylogeny and comparative genomics of the fungal order Sordariales.</title>
        <authorList>
            <person name="Hensen N."/>
            <person name="Bonometti L."/>
            <person name="Westerberg I."/>
            <person name="Brannstrom I.O."/>
            <person name="Guillou S."/>
            <person name="Cros-Aarteil S."/>
            <person name="Calhoun S."/>
            <person name="Haridas S."/>
            <person name="Kuo A."/>
            <person name="Mondo S."/>
            <person name="Pangilinan J."/>
            <person name="Riley R."/>
            <person name="LaButti K."/>
            <person name="Andreopoulos B."/>
            <person name="Lipzen A."/>
            <person name="Chen C."/>
            <person name="Yan M."/>
            <person name="Daum C."/>
            <person name="Ng V."/>
            <person name="Clum A."/>
            <person name="Steindorff A."/>
            <person name="Ohm R.A."/>
            <person name="Martin F."/>
            <person name="Silar P."/>
            <person name="Natvig D.O."/>
            <person name="Lalanne C."/>
            <person name="Gautier V."/>
            <person name="Ament-Velasquez S.L."/>
            <person name="Kruys A."/>
            <person name="Hutchinson M.I."/>
            <person name="Powell A.J."/>
            <person name="Barry K."/>
            <person name="Miller A.N."/>
            <person name="Grigoriev I.V."/>
            <person name="Debuchy R."/>
            <person name="Gladieux P."/>
            <person name="Hiltunen Thoren M."/>
            <person name="Johannesson H."/>
        </authorList>
    </citation>
    <scope>NUCLEOTIDE SEQUENCE</scope>
    <source>
        <strain evidence="3">CBS 118394</strain>
    </source>
</reference>
<dbReference type="Pfam" id="PF02137">
    <property type="entry name" value="A_deamin"/>
    <property type="match status" value="1"/>
</dbReference>
<feature type="domain" description="A to I editase" evidence="2">
    <location>
        <begin position="53"/>
        <end position="433"/>
    </location>
</feature>
<dbReference type="SMART" id="SM00552">
    <property type="entry name" value="ADEAMc"/>
    <property type="match status" value="1"/>
</dbReference>
<sequence length="467" mass="50867">MSNEGDIVASAVLEEFAKLPVKRRPCIRDNGLHEWVPLAGIVAKGPGFLKCVALATGMKCLPASKLPQANGVAIHDWHAEVLAIRAFNYFILEECRRLSLNNKEASSEFLLRGTEEELASQQSQNEATPWRGQPFAWREDVTLHMYCSEAPCGDASMELIMAAQVDASPWDIPPPLAETNDQPTSHSATTETVTLPGRAFFSQLGIVRRKPSRSDAPQSLSKSCSDKLALKQCTSLLSSLPSLFVCPRSVYLTSLILPESQFSPAACHRCFSASSSSPSSSPSSPTFREKQKEGRMKPLLDHYTTTKLTDNTGPYSFTPFSIRTTILEFGFSKRTAVAASTSPRNTTTNPSDNSNIVASNLAVAWSANGLDEGLVGGVLQGRKQFVPKGASSVSRRKLWEMAIQVAGQLPPDMVGREILGKALDAGRTYDDVKGCDLLADRRRVKDDARREALKGWIRNTGDGSFSI</sequence>
<reference evidence="3" key="2">
    <citation type="submission" date="2023-06" db="EMBL/GenBank/DDBJ databases">
        <authorList>
            <consortium name="Lawrence Berkeley National Laboratory"/>
            <person name="Haridas S."/>
            <person name="Hensen N."/>
            <person name="Bonometti L."/>
            <person name="Westerberg I."/>
            <person name="Brannstrom I.O."/>
            <person name="Guillou S."/>
            <person name="Cros-Aarteil S."/>
            <person name="Calhoun S."/>
            <person name="Kuo A."/>
            <person name="Mondo S."/>
            <person name="Pangilinan J."/>
            <person name="Riley R."/>
            <person name="Labutti K."/>
            <person name="Andreopoulos B."/>
            <person name="Lipzen A."/>
            <person name="Chen C."/>
            <person name="Yanf M."/>
            <person name="Daum C."/>
            <person name="Ng V."/>
            <person name="Clum A."/>
            <person name="Steindorff A."/>
            <person name="Ohm R."/>
            <person name="Martin F."/>
            <person name="Silar P."/>
            <person name="Natvig D."/>
            <person name="Lalanne C."/>
            <person name="Gautier V."/>
            <person name="Ament-Velasquez S.L."/>
            <person name="Kruys A."/>
            <person name="Hutchinson M.I."/>
            <person name="Powell A.J."/>
            <person name="Barry K."/>
            <person name="Miller A.N."/>
            <person name="Grigoriev I.V."/>
            <person name="Debuchy R."/>
            <person name="Gladieux P."/>
            <person name="Thoren M.H."/>
            <person name="Johannesson H."/>
        </authorList>
    </citation>
    <scope>NUCLEOTIDE SEQUENCE</scope>
    <source>
        <strain evidence="3">CBS 118394</strain>
    </source>
</reference>
<dbReference type="PANTHER" id="PTHR47803">
    <property type="entry name" value="TRNA-SPECIFIC ADENOSINE DEAMINASE 1"/>
    <property type="match status" value="1"/>
</dbReference>
<dbReference type="GO" id="GO:0002100">
    <property type="term" value="P:tRNA wobble adenosine to inosine editing"/>
    <property type="evidence" value="ECO:0007669"/>
    <property type="project" value="InterPro"/>
</dbReference>
<evidence type="ECO:0000313" key="3">
    <source>
        <dbReference type="EMBL" id="KAK3330555.1"/>
    </source>
</evidence>